<dbReference type="GO" id="GO:0008747">
    <property type="term" value="F:N-acetylneuraminate lyase activity"/>
    <property type="evidence" value="ECO:0007669"/>
    <property type="project" value="UniProtKB-EC"/>
</dbReference>
<evidence type="ECO:0000256" key="9">
    <source>
        <dbReference type="ARBA" id="ARBA00023277"/>
    </source>
</evidence>
<gene>
    <name evidence="12" type="ORF">PHYEVI_LOCUS7693</name>
</gene>
<dbReference type="InterPro" id="IPR002220">
    <property type="entry name" value="DapA-like"/>
</dbReference>
<comment type="subunit">
    <text evidence="4">Homotetramer.</text>
</comment>
<evidence type="ECO:0000259" key="11">
    <source>
        <dbReference type="Pfam" id="PF21599"/>
    </source>
</evidence>
<evidence type="ECO:0000256" key="10">
    <source>
        <dbReference type="ARBA" id="ARBA00044906"/>
    </source>
</evidence>
<dbReference type="InterPro" id="IPR013785">
    <property type="entry name" value="Aldolase_TIM"/>
</dbReference>
<dbReference type="SUPFAM" id="SSF51569">
    <property type="entry name" value="Aldolase"/>
    <property type="match status" value="1"/>
</dbReference>
<keyword evidence="13" id="KW-1185">Reference proteome</keyword>
<organism evidence="12 13">
    <name type="scientific">Phyllotreta striolata</name>
    <name type="common">Striped flea beetle</name>
    <name type="synonym">Crioceris striolata</name>
    <dbReference type="NCBI Taxonomy" id="444603"/>
    <lineage>
        <taxon>Eukaryota</taxon>
        <taxon>Metazoa</taxon>
        <taxon>Ecdysozoa</taxon>
        <taxon>Arthropoda</taxon>
        <taxon>Hexapoda</taxon>
        <taxon>Insecta</taxon>
        <taxon>Pterygota</taxon>
        <taxon>Neoptera</taxon>
        <taxon>Endopterygota</taxon>
        <taxon>Coleoptera</taxon>
        <taxon>Polyphaga</taxon>
        <taxon>Cucujiformia</taxon>
        <taxon>Chrysomeloidea</taxon>
        <taxon>Chrysomelidae</taxon>
        <taxon>Galerucinae</taxon>
        <taxon>Alticini</taxon>
        <taxon>Phyllotreta</taxon>
    </lineage>
</organism>
<dbReference type="Pfam" id="PF21599">
    <property type="entry name" value="ZSWIM3_N"/>
    <property type="match status" value="1"/>
</dbReference>
<accession>A0A9N9XQT0</accession>
<evidence type="ECO:0000256" key="6">
    <source>
        <dbReference type="ARBA" id="ARBA00022490"/>
    </source>
</evidence>
<comment type="pathway">
    <text evidence="2">Amino-sugar metabolism; N-acetylneuraminate degradation.</text>
</comment>
<sequence>MDAFEIGSCFKSYNELMQKLSEYCEVTNTKFTTKDSRLITNEFATAKESFVYSELKLICVFGRSHKIKEHNRKRKMRTIKIPKTECPAYFRIKLINSGVALQIVAMNTKHNHPLEKIEDPDYSRLKRKKDGRTGIKKEIKSEDEDDVSSDDMEASEFIEVYIDPDEPEPKVKFTYRGLCVPVFTPFREDLSLKEELIANYAQYLFDNGIKGILVNSAVGEGMSMSVPERKLVLEEWINVAKPLKMHVMVQVGACPLPDVLDLAKHAESIGVDSLLCIPELYFKPATEEDLFDYLKIVGEAAPKTPLLYSHNPGMSGVNLNMARFLSHLASDIPTFCGLEYTSDVDDGVAVLEASNEKYAVFFGDDSLVNVAISVGFESTLLVTANIYPQQVTTLIKVAKESKTAEAKKLQKQLNANFTTITNFGYWIPSVKTAMNLISPIHFGICRPPLKNLSADDIKSIKVDLKL</sequence>
<keyword evidence="8" id="KW-0704">Schiff base</keyword>
<evidence type="ECO:0000313" key="12">
    <source>
        <dbReference type="EMBL" id="CAG9861351.1"/>
    </source>
</evidence>
<evidence type="ECO:0000313" key="13">
    <source>
        <dbReference type="Proteomes" id="UP001153712"/>
    </source>
</evidence>
<keyword evidence="7" id="KW-0456">Lyase</keyword>
<dbReference type="Proteomes" id="UP001153712">
    <property type="component" value="Chromosome 4"/>
</dbReference>
<comment type="subcellular location">
    <subcellularLocation>
        <location evidence="1">Cytoplasm</location>
    </subcellularLocation>
</comment>
<reference evidence="12" key="1">
    <citation type="submission" date="2022-01" db="EMBL/GenBank/DDBJ databases">
        <authorList>
            <person name="King R."/>
        </authorList>
    </citation>
    <scope>NUCLEOTIDE SEQUENCE</scope>
</reference>
<dbReference type="Pfam" id="PF00701">
    <property type="entry name" value="DHDPS"/>
    <property type="match status" value="1"/>
</dbReference>
<evidence type="ECO:0000256" key="2">
    <source>
        <dbReference type="ARBA" id="ARBA00004878"/>
    </source>
</evidence>
<evidence type="ECO:0000256" key="3">
    <source>
        <dbReference type="ARBA" id="ARBA00006324"/>
    </source>
</evidence>
<dbReference type="Gene3D" id="3.20.20.70">
    <property type="entry name" value="Aldolase class I"/>
    <property type="match status" value="1"/>
</dbReference>
<comment type="catalytic activity">
    <reaction evidence="10">
        <text>aceneuramate = aldehydo-N-acetyl-D-mannosamine + pyruvate</text>
        <dbReference type="Rhea" id="RHEA:23296"/>
        <dbReference type="ChEBI" id="CHEBI:15361"/>
        <dbReference type="ChEBI" id="CHEBI:17122"/>
        <dbReference type="ChEBI" id="CHEBI:173083"/>
        <dbReference type="EC" id="4.1.3.3"/>
    </reaction>
</comment>
<dbReference type="OrthoDB" id="191315at2759"/>
<dbReference type="PANTHER" id="PTHR12128:SF21">
    <property type="entry name" value="N-ACETYLNEURAMINATE LYASE"/>
    <property type="match status" value="1"/>
</dbReference>
<evidence type="ECO:0000256" key="4">
    <source>
        <dbReference type="ARBA" id="ARBA00011881"/>
    </source>
</evidence>
<dbReference type="SMART" id="SM01130">
    <property type="entry name" value="DHDPS"/>
    <property type="match status" value="1"/>
</dbReference>
<keyword evidence="6" id="KW-0963">Cytoplasm</keyword>
<dbReference type="PANTHER" id="PTHR12128">
    <property type="entry name" value="DIHYDRODIPICOLINATE SYNTHASE"/>
    <property type="match status" value="1"/>
</dbReference>
<dbReference type="InterPro" id="IPR048325">
    <property type="entry name" value="ZSWIM3_N"/>
</dbReference>
<evidence type="ECO:0000256" key="1">
    <source>
        <dbReference type="ARBA" id="ARBA00004496"/>
    </source>
</evidence>
<dbReference type="GO" id="GO:0005737">
    <property type="term" value="C:cytoplasm"/>
    <property type="evidence" value="ECO:0007669"/>
    <property type="project" value="UniProtKB-SubCell"/>
</dbReference>
<keyword evidence="9" id="KW-0119">Carbohydrate metabolism</keyword>
<evidence type="ECO:0000256" key="5">
    <source>
        <dbReference type="ARBA" id="ARBA00012911"/>
    </source>
</evidence>
<dbReference type="EMBL" id="OU900097">
    <property type="protein sequence ID" value="CAG9861351.1"/>
    <property type="molecule type" value="Genomic_DNA"/>
</dbReference>
<dbReference type="EC" id="4.1.3.3" evidence="5"/>
<proteinExistence type="inferred from homology"/>
<evidence type="ECO:0000256" key="8">
    <source>
        <dbReference type="ARBA" id="ARBA00023270"/>
    </source>
</evidence>
<protein>
    <recommendedName>
        <fullName evidence="5">N-acetylneuraminate lyase</fullName>
        <ecNumber evidence="5">4.1.3.3</ecNumber>
    </recommendedName>
</protein>
<evidence type="ECO:0000256" key="7">
    <source>
        <dbReference type="ARBA" id="ARBA00023239"/>
    </source>
</evidence>
<feature type="domain" description="ZSWIM3 N-terminal" evidence="11">
    <location>
        <begin position="5"/>
        <end position="112"/>
    </location>
</feature>
<comment type="similarity">
    <text evidence="3">Belongs to the DapA family. NanA subfamily.</text>
</comment>
<name>A0A9N9XQT0_PHYSR</name>
<dbReference type="AlphaFoldDB" id="A0A9N9XQT0"/>